<reference evidence="2" key="2">
    <citation type="submission" date="2023-05" db="EMBL/GenBank/DDBJ databases">
        <authorList>
            <consortium name="Lawrence Berkeley National Laboratory"/>
            <person name="Steindorff A."/>
            <person name="Hensen N."/>
            <person name="Bonometti L."/>
            <person name="Westerberg I."/>
            <person name="Brannstrom I.O."/>
            <person name="Guillou S."/>
            <person name="Cros-Aarteil S."/>
            <person name="Calhoun S."/>
            <person name="Haridas S."/>
            <person name="Kuo A."/>
            <person name="Mondo S."/>
            <person name="Pangilinan J."/>
            <person name="Riley R."/>
            <person name="Labutti K."/>
            <person name="Andreopoulos B."/>
            <person name="Lipzen A."/>
            <person name="Chen C."/>
            <person name="Yanf M."/>
            <person name="Daum C."/>
            <person name="Ng V."/>
            <person name="Clum A."/>
            <person name="Ohm R."/>
            <person name="Martin F."/>
            <person name="Silar P."/>
            <person name="Natvig D."/>
            <person name="Lalanne C."/>
            <person name="Gautier V."/>
            <person name="Ament-Velasquez S.L."/>
            <person name="Kruys A."/>
            <person name="Hutchinson M.I."/>
            <person name="Powell A.J."/>
            <person name="Barry K."/>
            <person name="Miller A.N."/>
            <person name="Grigoriev I.V."/>
            <person name="Debuchy R."/>
            <person name="Gladieux P."/>
            <person name="Thoren M.H."/>
            <person name="Johannesson H."/>
        </authorList>
    </citation>
    <scope>NUCLEOTIDE SEQUENCE</scope>
    <source>
        <strain evidence="2">CBS 508.74</strain>
    </source>
</reference>
<dbReference type="EMBL" id="MU853335">
    <property type="protein sequence ID" value="KAK4114993.1"/>
    <property type="molecule type" value="Genomic_DNA"/>
</dbReference>
<evidence type="ECO:0000256" key="1">
    <source>
        <dbReference type="SAM" id="MobiDB-lite"/>
    </source>
</evidence>
<evidence type="ECO:0000313" key="3">
    <source>
        <dbReference type="Proteomes" id="UP001302812"/>
    </source>
</evidence>
<proteinExistence type="predicted"/>
<gene>
    <name evidence="2" type="ORF">N656DRAFT_476029</name>
</gene>
<protein>
    <submittedName>
        <fullName evidence="2">Uncharacterized protein</fullName>
    </submittedName>
</protein>
<dbReference type="AlphaFoldDB" id="A0AAN6TIC7"/>
<comment type="caution">
    <text evidence="2">The sequence shown here is derived from an EMBL/GenBank/DDBJ whole genome shotgun (WGS) entry which is preliminary data.</text>
</comment>
<reference evidence="2" key="1">
    <citation type="journal article" date="2023" name="Mol. Phylogenet. Evol.">
        <title>Genome-scale phylogeny and comparative genomics of the fungal order Sordariales.</title>
        <authorList>
            <person name="Hensen N."/>
            <person name="Bonometti L."/>
            <person name="Westerberg I."/>
            <person name="Brannstrom I.O."/>
            <person name="Guillou S."/>
            <person name="Cros-Aarteil S."/>
            <person name="Calhoun S."/>
            <person name="Haridas S."/>
            <person name="Kuo A."/>
            <person name="Mondo S."/>
            <person name="Pangilinan J."/>
            <person name="Riley R."/>
            <person name="LaButti K."/>
            <person name="Andreopoulos B."/>
            <person name="Lipzen A."/>
            <person name="Chen C."/>
            <person name="Yan M."/>
            <person name="Daum C."/>
            <person name="Ng V."/>
            <person name="Clum A."/>
            <person name="Steindorff A."/>
            <person name="Ohm R.A."/>
            <person name="Martin F."/>
            <person name="Silar P."/>
            <person name="Natvig D.O."/>
            <person name="Lalanne C."/>
            <person name="Gautier V."/>
            <person name="Ament-Velasquez S.L."/>
            <person name="Kruys A."/>
            <person name="Hutchinson M.I."/>
            <person name="Powell A.J."/>
            <person name="Barry K."/>
            <person name="Miller A.N."/>
            <person name="Grigoriev I.V."/>
            <person name="Debuchy R."/>
            <person name="Gladieux P."/>
            <person name="Hiltunen Thoren M."/>
            <person name="Johannesson H."/>
        </authorList>
    </citation>
    <scope>NUCLEOTIDE SEQUENCE</scope>
    <source>
        <strain evidence="2">CBS 508.74</strain>
    </source>
</reference>
<keyword evidence="3" id="KW-1185">Reference proteome</keyword>
<sequence length="180" mass="20216">MEDNFMTADCHPTSCMEYVPGNKSELLCKCMHRRKTSVSGCRLPSHNLGSLNRARYPPRPGASQEGYSAAQCVLASRPRASIQPILSAKSRPFSWPPLFRLSTLTFNAFRYVPGLVFSYLSWGIVLRTQVVDETSGPREWMPLLALIDRSRLPGPPRFPSTKNNVGTWSIKDSSRGEQRQ</sequence>
<dbReference type="Proteomes" id="UP001302812">
    <property type="component" value="Unassembled WGS sequence"/>
</dbReference>
<feature type="region of interest" description="Disordered" evidence="1">
    <location>
        <begin position="154"/>
        <end position="180"/>
    </location>
</feature>
<accession>A0AAN6TIC7</accession>
<organism evidence="2 3">
    <name type="scientific">Canariomyces notabilis</name>
    <dbReference type="NCBI Taxonomy" id="2074819"/>
    <lineage>
        <taxon>Eukaryota</taxon>
        <taxon>Fungi</taxon>
        <taxon>Dikarya</taxon>
        <taxon>Ascomycota</taxon>
        <taxon>Pezizomycotina</taxon>
        <taxon>Sordariomycetes</taxon>
        <taxon>Sordariomycetidae</taxon>
        <taxon>Sordariales</taxon>
        <taxon>Chaetomiaceae</taxon>
        <taxon>Canariomyces</taxon>
    </lineage>
</organism>
<evidence type="ECO:0000313" key="2">
    <source>
        <dbReference type="EMBL" id="KAK4114993.1"/>
    </source>
</evidence>
<name>A0AAN6TIC7_9PEZI</name>
<dbReference type="RefSeq" id="XP_064672563.1">
    <property type="nucleotide sequence ID" value="XM_064809779.1"/>
</dbReference>
<dbReference type="GeneID" id="89933903"/>
<feature type="compositionally biased region" description="Polar residues" evidence="1">
    <location>
        <begin position="160"/>
        <end position="171"/>
    </location>
</feature>